<dbReference type="Proteomes" id="UP000324748">
    <property type="component" value="Unassembled WGS sequence"/>
</dbReference>
<comment type="caution">
    <text evidence="1">The sequence shown here is derived from an EMBL/GenBank/DDBJ whole genome shotgun (WGS) entry which is preliminary data.</text>
</comment>
<reference evidence="1 2" key="1">
    <citation type="submission" date="2019-05" db="EMBL/GenBank/DDBJ databases">
        <title>Emergence of the Ug99 lineage of the wheat stem rust pathogen through somatic hybridization.</title>
        <authorList>
            <person name="Li F."/>
            <person name="Upadhyaya N.M."/>
            <person name="Sperschneider J."/>
            <person name="Matny O."/>
            <person name="Nguyen-Phuc H."/>
            <person name="Mago R."/>
            <person name="Raley C."/>
            <person name="Miller M.E."/>
            <person name="Silverstein K.A.T."/>
            <person name="Henningsen E."/>
            <person name="Hirsch C.D."/>
            <person name="Visser B."/>
            <person name="Pretorius Z.A."/>
            <person name="Steffenson B.J."/>
            <person name="Schwessinger B."/>
            <person name="Dodds P.N."/>
            <person name="Figueroa M."/>
        </authorList>
    </citation>
    <scope>NUCLEOTIDE SEQUENCE [LARGE SCALE GENOMIC DNA]</scope>
    <source>
        <strain evidence="1">21-0</strain>
    </source>
</reference>
<name>A0A5B0N7W3_PUCGR</name>
<proteinExistence type="predicted"/>
<keyword evidence="2" id="KW-1185">Reference proteome</keyword>
<organism evidence="1 2">
    <name type="scientific">Puccinia graminis f. sp. tritici</name>
    <dbReference type="NCBI Taxonomy" id="56615"/>
    <lineage>
        <taxon>Eukaryota</taxon>
        <taxon>Fungi</taxon>
        <taxon>Dikarya</taxon>
        <taxon>Basidiomycota</taxon>
        <taxon>Pucciniomycotina</taxon>
        <taxon>Pucciniomycetes</taxon>
        <taxon>Pucciniales</taxon>
        <taxon>Pucciniaceae</taxon>
        <taxon>Puccinia</taxon>
    </lineage>
</organism>
<evidence type="ECO:0000313" key="1">
    <source>
        <dbReference type="EMBL" id="KAA1084593.1"/>
    </source>
</evidence>
<accession>A0A5B0N7W3</accession>
<gene>
    <name evidence="1" type="ORF">PGT21_031924</name>
</gene>
<evidence type="ECO:0000313" key="2">
    <source>
        <dbReference type="Proteomes" id="UP000324748"/>
    </source>
</evidence>
<dbReference type="EMBL" id="VSWC01000118">
    <property type="protein sequence ID" value="KAA1084593.1"/>
    <property type="molecule type" value="Genomic_DNA"/>
</dbReference>
<protein>
    <submittedName>
        <fullName evidence="1">Uncharacterized protein</fullName>
    </submittedName>
</protein>
<sequence>MFSVDINTCPPYNWASGHFNAFLESKLQGSKLINRSLNAMRLYNHPATSN</sequence>
<dbReference type="AlphaFoldDB" id="A0A5B0N7W3"/>